<dbReference type="PIRSF" id="PIRSF019455">
    <property type="entry name" value="CopR_AtkY"/>
    <property type="match status" value="1"/>
</dbReference>
<evidence type="ECO:0000313" key="6">
    <source>
        <dbReference type="Proteomes" id="UP000426027"/>
    </source>
</evidence>
<dbReference type="RefSeq" id="WP_157476120.1">
    <property type="nucleotide sequence ID" value="NZ_CP046566.1"/>
</dbReference>
<evidence type="ECO:0000313" key="5">
    <source>
        <dbReference type="EMBL" id="QGW26906.1"/>
    </source>
</evidence>
<name>A0A6I6G2P5_9BACT</name>
<comment type="similarity">
    <text evidence="1">Belongs to the BlaI transcriptional regulatory family.</text>
</comment>
<dbReference type="SUPFAM" id="SSF46785">
    <property type="entry name" value="Winged helix' DNA-binding domain"/>
    <property type="match status" value="1"/>
</dbReference>
<dbReference type="Pfam" id="PF03965">
    <property type="entry name" value="Penicillinase_R"/>
    <property type="match status" value="1"/>
</dbReference>
<dbReference type="Gene3D" id="1.10.4040.10">
    <property type="entry name" value="Penicillinase repressor domain"/>
    <property type="match status" value="1"/>
</dbReference>
<dbReference type="KEGG" id="fls:GLV81_01255"/>
<accession>A0A6I6G2P5</accession>
<dbReference type="Gene3D" id="1.10.10.10">
    <property type="entry name" value="Winged helix-like DNA-binding domain superfamily/Winged helix DNA-binding domain"/>
    <property type="match status" value="1"/>
</dbReference>
<dbReference type="InterPro" id="IPR036388">
    <property type="entry name" value="WH-like_DNA-bd_sf"/>
</dbReference>
<dbReference type="GO" id="GO:0003677">
    <property type="term" value="F:DNA binding"/>
    <property type="evidence" value="ECO:0007669"/>
    <property type="project" value="UniProtKB-KW"/>
</dbReference>
<evidence type="ECO:0000256" key="3">
    <source>
        <dbReference type="ARBA" id="ARBA00023125"/>
    </source>
</evidence>
<dbReference type="InterPro" id="IPR036390">
    <property type="entry name" value="WH_DNA-bd_sf"/>
</dbReference>
<evidence type="ECO:0000256" key="2">
    <source>
        <dbReference type="ARBA" id="ARBA00023015"/>
    </source>
</evidence>
<organism evidence="5 6">
    <name type="scientific">Phnomibacter ginsenosidimutans</name>
    <dbReference type="NCBI Taxonomy" id="2676868"/>
    <lineage>
        <taxon>Bacteria</taxon>
        <taxon>Pseudomonadati</taxon>
        <taxon>Bacteroidota</taxon>
        <taxon>Chitinophagia</taxon>
        <taxon>Chitinophagales</taxon>
        <taxon>Chitinophagaceae</taxon>
        <taxon>Phnomibacter</taxon>
    </lineage>
</organism>
<reference evidence="5 6" key="1">
    <citation type="submission" date="2019-11" db="EMBL/GenBank/DDBJ databases">
        <authorList>
            <person name="Im W.T."/>
        </authorList>
    </citation>
    <scope>NUCLEOTIDE SEQUENCE [LARGE SCALE GENOMIC DNA]</scope>
    <source>
        <strain evidence="5 6">SB-02</strain>
    </source>
</reference>
<dbReference type="EMBL" id="CP046566">
    <property type="protein sequence ID" value="QGW26906.1"/>
    <property type="molecule type" value="Genomic_DNA"/>
</dbReference>
<sequence>MAKSTVKTLTKAEEQVMHALWQIGEGFLKDIVEAMPTPQPHSNTVATLLKILMDKGFVTSQAVGRNNLYQPLMSKAQYSKQSLGSLVSSYFDGSYSSAVSFLVDQKKLSVQDLEMLLKELKNK</sequence>
<keyword evidence="4" id="KW-0804">Transcription</keyword>
<keyword evidence="6" id="KW-1185">Reference proteome</keyword>
<keyword evidence="2" id="KW-0805">Transcription regulation</keyword>
<gene>
    <name evidence="5" type="ORF">GLV81_01255</name>
</gene>
<keyword evidence="3" id="KW-0238">DNA-binding</keyword>
<dbReference type="InterPro" id="IPR005650">
    <property type="entry name" value="BlaI_family"/>
</dbReference>
<protein>
    <submittedName>
        <fullName evidence="5">BlaI/MecI/CopY family transcriptional regulator</fullName>
    </submittedName>
</protein>
<dbReference type="GO" id="GO:0045892">
    <property type="term" value="P:negative regulation of DNA-templated transcription"/>
    <property type="evidence" value="ECO:0007669"/>
    <property type="project" value="InterPro"/>
</dbReference>
<dbReference type="AlphaFoldDB" id="A0A6I6G2P5"/>
<proteinExistence type="inferred from homology"/>
<dbReference type="Proteomes" id="UP000426027">
    <property type="component" value="Chromosome"/>
</dbReference>
<evidence type="ECO:0000256" key="4">
    <source>
        <dbReference type="ARBA" id="ARBA00023163"/>
    </source>
</evidence>
<evidence type="ECO:0000256" key="1">
    <source>
        <dbReference type="ARBA" id="ARBA00011046"/>
    </source>
</evidence>